<sequence length="72" mass="8507">MIKKLFESKSVGKEGLQYLVAWTFYRQLYELTDPLWFLRGRSANDACYDHVKKVMKLAITSHSFQSVDYPQE</sequence>
<gene>
    <name evidence="1" type="ORF">HPB52_016843</name>
</gene>
<dbReference type="AlphaFoldDB" id="A0A9D4PWY1"/>
<name>A0A9D4PWY1_RHISA</name>
<accession>A0A9D4PWY1</accession>
<evidence type="ECO:0000313" key="1">
    <source>
        <dbReference type="EMBL" id="KAH7957265.1"/>
    </source>
</evidence>
<comment type="caution">
    <text evidence="1">The sequence shown here is derived from an EMBL/GenBank/DDBJ whole genome shotgun (WGS) entry which is preliminary data.</text>
</comment>
<proteinExistence type="predicted"/>
<evidence type="ECO:0000313" key="2">
    <source>
        <dbReference type="Proteomes" id="UP000821837"/>
    </source>
</evidence>
<reference evidence="1" key="1">
    <citation type="journal article" date="2020" name="Cell">
        <title>Large-Scale Comparative Analyses of Tick Genomes Elucidate Their Genetic Diversity and Vector Capacities.</title>
        <authorList>
            <consortium name="Tick Genome and Microbiome Consortium (TIGMIC)"/>
            <person name="Jia N."/>
            <person name="Wang J."/>
            <person name="Shi W."/>
            <person name="Du L."/>
            <person name="Sun Y."/>
            <person name="Zhan W."/>
            <person name="Jiang J.F."/>
            <person name="Wang Q."/>
            <person name="Zhang B."/>
            <person name="Ji P."/>
            <person name="Bell-Sakyi L."/>
            <person name="Cui X.M."/>
            <person name="Yuan T.T."/>
            <person name="Jiang B.G."/>
            <person name="Yang W.F."/>
            <person name="Lam T.T."/>
            <person name="Chang Q.C."/>
            <person name="Ding S.J."/>
            <person name="Wang X.J."/>
            <person name="Zhu J.G."/>
            <person name="Ruan X.D."/>
            <person name="Zhao L."/>
            <person name="Wei J.T."/>
            <person name="Ye R.Z."/>
            <person name="Que T.C."/>
            <person name="Du C.H."/>
            <person name="Zhou Y.H."/>
            <person name="Cheng J.X."/>
            <person name="Dai P.F."/>
            <person name="Guo W.B."/>
            <person name="Han X.H."/>
            <person name="Huang E.J."/>
            <person name="Li L.F."/>
            <person name="Wei W."/>
            <person name="Gao Y.C."/>
            <person name="Liu J.Z."/>
            <person name="Shao H.Z."/>
            <person name="Wang X."/>
            <person name="Wang C.C."/>
            <person name="Yang T.C."/>
            <person name="Huo Q.B."/>
            <person name="Li W."/>
            <person name="Chen H.Y."/>
            <person name="Chen S.E."/>
            <person name="Zhou L.G."/>
            <person name="Ni X.B."/>
            <person name="Tian J.H."/>
            <person name="Sheng Y."/>
            <person name="Liu T."/>
            <person name="Pan Y.S."/>
            <person name="Xia L.Y."/>
            <person name="Li J."/>
            <person name="Zhao F."/>
            <person name="Cao W.C."/>
        </authorList>
    </citation>
    <scope>NUCLEOTIDE SEQUENCE</scope>
    <source>
        <strain evidence="1">Rsan-2018</strain>
    </source>
</reference>
<reference evidence="1" key="2">
    <citation type="submission" date="2021-09" db="EMBL/GenBank/DDBJ databases">
        <authorList>
            <person name="Jia N."/>
            <person name="Wang J."/>
            <person name="Shi W."/>
            <person name="Du L."/>
            <person name="Sun Y."/>
            <person name="Zhan W."/>
            <person name="Jiang J."/>
            <person name="Wang Q."/>
            <person name="Zhang B."/>
            <person name="Ji P."/>
            <person name="Sakyi L.B."/>
            <person name="Cui X."/>
            <person name="Yuan T."/>
            <person name="Jiang B."/>
            <person name="Yang W."/>
            <person name="Lam T.T.-Y."/>
            <person name="Chang Q."/>
            <person name="Ding S."/>
            <person name="Wang X."/>
            <person name="Zhu J."/>
            <person name="Ruan X."/>
            <person name="Zhao L."/>
            <person name="Wei J."/>
            <person name="Que T."/>
            <person name="Du C."/>
            <person name="Cheng J."/>
            <person name="Dai P."/>
            <person name="Han X."/>
            <person name="Huang E."/>
            <person name="Gao Y."/>
            <person name="Liu J."/>
            <person name="Shao H."/>
            <person name="Ye R."/>
            <person name="Li L."/>
            <person name="Wei W."/>
            <person name="Wang X."/>
            <person name="Wang C."/>
            <person name="Huo Q."/>
            <person name="Li W."/>
            <person name="Guo W."/>
            <person name="Chen H."/>
            <person name="Chen S."/>
            <person name="Zhou L."/>
            <person name="Zhou L."/>
            <person name="Ni X."/>
            <person name="Tian J."/>
            <person name="Zhou Y."/>
            <person name="Sheng Y."/>
            <person name="Liu T."/>
            <person name="Pan Y."/>
            <person name="Xia L."/>
            <person name="Li J."/>
            <person name="Zhao F."/>
            <person name="Cao W."/>
        </authorList>
    </citation>
    <scope>NUCLEOTIDE SEQUENCE</scope>
    <source>
        <strain evidence="1">Rsan-2018</strain>
        <tissue evidence="1">Larvae</tissue>
    </source>
</reference>
<dbReference type="Proteomes" id="UP000821837">
    <property type="component" value="Unassembled WGS sequence"/>
</dbReference>
<protein>
    <submittedName>
        <fullName evidence="1">Uncharacterized protein</fullName>
    </submittedName>
</protein>
<organism evidence="1 2">
    <name type="scientific">Rhipicephalus sanguineus</name>
    <name type="common">Brown dog tick</name>
    <name type="synonym">Ixodes sanguineus</name>
    <dbReference type="NCBI Taxonomy" id="34632"/>
    <lineage>
        <taxon>Eukaryota</taxon>
        <taxon>Metazoa</taxon>
        <taxon>Ecdysozoa</taxon>
        <taxon>Arthropoda</taxon>
        <taxon>Chelicerata</taxon>
        <taxon>Arachnida</taxon>
        <taxon>Acari</taxon>
        <taxon>Parasitiformes</taxon>
        <taxon>Ixodida</taxon>
        <taxon>Ixodoidea</taxon>
        <taxon>Ixodidae</taxon>
        <taxon>Rhipicephalinae</taxon>
        <taxon>Rhipicephalus</taxon>
        <taxon>Rhipicephalus</taxon>
    </lineage>
</organism>
<dbReference type="EMBL" id="JABSTV010001250">
    <property type="protein sequence ID" value="KAH7957265.1"/>
    <property type="molecule type" value="Genomic_DNA"/>
</dbReference>
<keyword evidence="2" id="KW-1185">Reference proteome</keyword>